<reference evidence="2 3" key="1">
    <citation type="journal article" date="2020" name="ISME J.">
        <title>Comparative genomics reveals insights into cyanobacterial evolution and habitat adaptation.</title>
        <authorList>
            <person name="Chen M.Y."/>
            <person name="Teng W.K."/>
            <person name="Zhao L."/>
            <person name="Hu C.X."/>
            <person name="Zhou Y.K."/>
            <person name="Han B.P."/>
            <person name="Song L.R."/>
            <person name="Shu W.S."/>
        </authorList>
    </citation>
    <scope>NUCLEOTIDE SEQUENCE [LARGE SCALE GENOMIC DNA]</scope>
    <source>
        <strain evidence="2 3">FACHB-248</strain>
    </source>
</reference>
<protein>
    <submittedName>
        <fullName evidence="2">Uncharacterized protein</fullName>
    </submittedName>
</protein>
<dbReference type="Proteomes" id="UP000660380">
    <property type="component" value="Unassembled WGS sequence"/>
</dbReference>
<keyword evidence="1" id="KW-1133">Transmembrane helix</keyword>
<sequence length="141" mass="16283">MVFRKQIYLALTGCAICAMPVILPLIPQIATYAKAQKAKAEMELQAENLRTQEQFERSRIVERAKTSEQLYKTGIAPNTQKLRIRRYLDNPKQDPRPDTTGWGTDQVVYVYDSAGVCIGRIEDNQWYWRHKLHDACNGRPN</sequence>
<keyword evidence="1" id="KW-0472">Membrane</keyword>
<evidence type="ECO:0000313" key="3">
    <source>
        <dbReference type="Proteomes" id="UP000660380"/>
    </source>
</evidence>
<name>A0ABR8GV86_9CYAN</name>
<organism evidence="2 3">
    <name type="scientific">Scytonema hofmannii FACHB-248</name>
    <dbReference type="NCBI Taxonomy" id="1842502"/>
    <lineage>
        <taxon>Bacteria</taxon>
        <taxon>Bacillati</taxon>
        <taxon>Cyanobacteriota</taxon>
        <taxon>Cyanophyceae</taxon>
        <taxon>Nostocales</taxon>
        <taxon>Scytonemataceae</taxon>
        <taxon>Scytonema</taxon>
    </lineage>
</organism>
<comment type="caution">
    <text evidence="2">The sequence shown here is derived from an EMBL/GenBank/DDBJ whole genome shotgun (WGS) entry which is preliminary data.</text>
</comment>
<feature type="transmembrane region" description="Helical" evidence="1">
    <location>
        <begin position="7"/>
        <end position="26"/>
    </location>
</feature>
<gene>
    <name evidence="2" type="ORF">H6G81_23600</name>
</gene>
<keyword evidence="1" id="KW-0812">Transmembrane</keyword>
<evidence type="ECO:0000313" key="2">
    <source>
        <dbReference type="EMBL" id="MBD2607429.1"/>
    </source>
</evidence>
<proteinExistence type="predicted"/>
<dbReference type="EMBL" id="JACJTA010000063">
    <property type="protein sequence ID" value="MBD2607429.1"/>
    <property type="molecule type" value="Genomic_DNA"/>
</dbReference>
<evidence type="ECO:0000256" key="1">
    <source>
        <dbReference type="SAM" id="Phobius"/>
    </source>
</evidence>
<keyword evidence="3" id="KW-1185">Reference proteome</keyword>
<accession>A0ABR8GV86</accession>